<sequence>MSEHIKNIFESEELQKDTTVRKFRTVQMEGKRTVERDRAHYNLDVIIAVGYRVNSKRGTQFRQWATQRLKDFLVQGYAIYENRLSQKHKKFRPLKTESGYSAVQLNKKHKTKTWIGLIILQKGLSYWMIMIMRTLIKKD</sequence>
<keyword evidence="1" id="KW-1133">Transmembrane helix</keyword>
<dbReference type="Proteomes" id="UP000321927">
    <property type="component" value="Unassembled WGS sequence"/>
</dbReference>
<dbReference type="PANTHER" id="PTHR35810">
    <property type="entry name" value="CYTOPLASMIC PROTEIN-RELATED"/>
    <property type="match status" value="1"/>
</dbReference>
<comment type="caution">
    <text evidence="2">The sequence shown here is derived from an EMBL/GenBank/DDBJ whole genome shotgun (WGS) entry which is preliminary data.</text>
</comment>
<evidence type="ECO:0000313" key="3">
    <source>
        <dbReference type="EMBL" id="TXD79581.1"/>
    </source>
</evidence>
<dbReference type="Proteomes" id="UP000249115">
    <property type="component" value="Unassembled WGS sequence"/>
</dbReference>
<protein>
    <submittedName>
        <fullName evidence="2">Virulence RhuM family protein</fullName>
    </submittedName>
</protein>
<dbReference type="EMBL" id="QKZU01000009">
    <property type="protein sequence ID" value="PZX55505.1"/>
    <property type="molecule type" value="Genomic_DNA"/>
</dbReference>
<evidence type="ECO:0000313" key="5">
    <source>
        <dbReference type="Proteomes" id="UP000321927"/>
    </source>
</evidence>
<feature type="transmembrane region" description="Helical" evidence="1">
    <location>
        <begin position="114"/>
        <end position="136"/>
    </location>
</feature>
<dbReference type="EMBL" id="VORV01000001">
    <property type="protein sequence ID" value="TXD79581.1"/>
    <property type="molecule type" value="Genomic_DNA"/>
</dbReference>
<dbReference type="InterPro" id="IPR011204">
    <property type="entry name" value="Virulence_RhuM-like"/>
</dbReference>
<reference evidence="2 4" key="1">
    <citation type="submission" date="2018-06" db="EMBL/GenBank/DDBJ databases">
        <title>Genomic Encyclopedia of Archaeal and Bacterial Type Strains, Phase II (KMG-II): from individual species to whole genera.</title>
        <authorList>
            <person name="Goeker M."/>
        </authorList>
    </citation>
    <scope>NUCLEOTIDE SEQUENCE [LARGE SCALE GENOMIC DNA]</scope>
    <source>
        <strain evidence="2 4">DSM 22686</strain>
    </source>
</reference>
<reference evidence="3 5" key="2">
    <citation type="submission" date="2019-08" db="EMBL/GenBank/DDBJ databases">
        <title>Genome of Algoriphagus ratkowskyi IC026.</title>
        <authorList>
            <person name="Bowman J.P."/>
        </authorList>
    </citation>
    <scope>NUCLEOTIDE SEQUENCE [LARGE SCALE GENOMIC DNA]</scope>
    <source>
        <strain evidence="3 5">IC026</strain>
    </source>
</reference>
<keyword evidence="1" id="KW-0472">Membrane</keyword>
<dbReference type="RefSeq" id="WP_086501806.1">
    <property type="nucleotide sequence ID" value="NZ_MSSV01000011.1"/>
</dbReference>
<keyword evidence="5" id="KW-1185">Reference proteome</keyword>
<keyword evidence="1" id="KW-0812">Transmembrane</keyword>
<name>A0A2W7RX57_9BACT</name>
<gene>
    <name evidence="3" type="ORF">ESW18_00145</name>
    <name evidence="2" type="ORF">LV84_02644</name>
</gene>
<dbReference type="Pfam" id="PF13310">
    <property type="entry name" value="Virulence_RhuM"/>
    <property type="match status" value="1"/>
</dbReference>
<evidence type="ECO:0000256" key="1">
    <source>
        <dbReference type="SAM" id="Phobius"/>
    </source>
</evidence>
<evidence type="ECO:0000313" key="2">
    <source>
        <dbReference type="EMBL" id="PZX55505.1"/>
    </source>
</evidence>
<dbReference type="PANTHER" id="PTHR35810:SF1">
    <property type="entry name" value="CYTOPLASMIC PROTEIN"/>
    <property type="match status" value="1"/>
</dbReference>
<evidence type="ECO:0000313" key="4">
    <source>
        <dbReference type="Proteomes" id="UP000249115"/>
    </source>
</evidence>
<accession>A0A2W7RX57</accession>
<dbReference type="AlphaFoldDB" id="A0A2W7RX57"/>
<proteinExistence type="predicted"/>
<organism evidence="2 4">
    <name type="scientific">Algoriphagus ratkowskyi</name>
    <dbReference type="NCBI Taxonomy" id="57028"/>
    <lineage>
        <taxon>Bacteria</taxon>
        <taxon>Pseudomonadati</taxon>
        <taxon>Bacteroidota</taxon>
        <taxon>Cytophagia</taxon>
        <taxon>Cytophagales</taxon>
        <taxon>Cyclobacteriaceae</taxon>
        <taxon>Algoriphagus</taxon>
    </lineage>
</organism>
<dbReference type="OrthoDB" id="9816206at2"/>